<dbReference type="GO" id="GO:0019843">
    <property type="term" value="F:rRNA binding"/>
    <property type="evidence" value="ECO:0007669"/>
    <property type="project" value="UniProtKB-UniRule"/>
</dbReference>
<dbReference type="AlphaFoldDB" id="A0A2M6W4U5"/>
<dbReference type="Proteomes" id="UP000231183">
    <property type="component" value="Unassembled WGS sequence"/>
</dbReference>
<dbReference type="GO" id="GO:1990904">
    <property type="term" value="C:ribonucleoprotein complex"/>
    <property type="evidence" value="ECO:0007669"/>
    <property type="project" value="UniProtKB-KW"/>
</dbReference>
<dbReference type="EMBL" id="PFBX01000005">
    <property type="protein sequence ID" value="PIT87817.1"/>
    <property type="molecule type" value="Genomic_DNA"/>
</dbReference>
<evidence type="ECO:0000256" key="6">
    <source>
        <dbReference type="ARBA" id="ARBA00035160"/>
    </source>
</evidence>
<keyword evidence="2 7" id="KW-0699">rRNA-binding</keyword>
<evidence type="ECO:0000256" key="8">
    <source>
        <dbReference type="RuleBase" id="RU003629"/>
    </source>
</evidence>
<dbReference type="PANTHER" id="PTHR11759">
    <property type="entry name" value="40S RIBOSOMAL PROTEIN S14/30S RIBOSOMAL PROTEIN S11"/>
    <property type="match status" value="1"/>
</dbReference>
<dbReference type="SUPFAM" id="SSF53137">
    <property type="entry name" value="Translational machinery components"/>
    <property type="match status" value="1"/>
</dbReference>
<comment type="caution">
    <text evidence="9">The sequence shown here is derived from an EMBL/GenBank/DDBJ whole genome shotgun (WGS) entry which is preliminary data.</text>
</comment>
<evidence type="ECO:0000313" key="9">
    <source>
        <dbReference type="EMBL" id="PIT87817.1"/>
    </source>
</evidence>
<evidence type="ECO:0000256" key="5">
    <source>
        <dbReference type="ARBA" id="ARBA00023274"/>
    </source>
</evidence>
<gene>
    <name evidence="7" type="primary">rpsK</name>
    <name evidence="9" type="ORF">COU31_00610</name>
</gene>
<accession>A0A2M6W4U5</accession>
<dbReference type="NCBIfam" id="NF003698">
    <property type="entry name" value="PRK05309.1"/>
    <property type="match status" value="1"/>
</dbReference>
<dbReference type="GO" id="GO:0006412">
    <property type="term" value="P:translation"/>
    <property type="evidence" value="ECO:0007669"/>
    <property type="project" value="UniProtKB-UniRule"/>
</dbReference>
<proteinExistence type="inferred from homology"/>
<comment type="similarity">
    <text evidence="1 7 8">Belongs to the universal ribosomal protein uS11 family.</text>
</comment>
<evidence type="ECO:0000256" key="4">
    <source>
        <dbReference type="ARBA" id="ARBA00022980"/>
    </source>
</evidence>
<evidence type="ECO:0000256" key="1">
    <source>
        <dbReference type="ARBA" id="ARBA00006194"/>
    </source>
</evidence>
<evidence type="ECO:0000256" key="3">
    <source>
        <dbReference type="ARBA" id="ARBA00022884"/>
    </source>
</evidence>
<comment type="subunit">
    <text evidence="7">Part of the 30S ribosomal subunit. Interacts with proteins S7 and S18. Binds to IF-3.</text>
</comment>
<keyword evidence="3 7" id="KW-0694">RNA-binding</keyword>
<dbReference type="FunFam" id="3.30.420.80:FF:000010">
    <property type="entry name" value="30S ribosomal protein S11"/>
    <property type="match status" value="1"/>
</dbReference>
<dbReference type="NCBIfam" id="TIGR03632">
    <property type="entry name" value="uS11_bact"/>
    <property type="match status" value="1"/>
</dbReference>
<sequence>MVAKNEQKKTTKKTVAKKLVKKKKKVIKAVSHGNAYIQATYNNTLISLTDTNGNVLSWASSGQVGFKGPKKATPYAASQVVKKAVENALPYGLKEVHVYIKGIGGGREGAIRALNTNGLIVSTITDVTPIPHNGCRPPKRRRV</sequence>
<dbReference type="GO" id="GO:0003735">
    <property type="term" value="F:structural constituent of ribosome"/>
    <property type="evidence" value="ECO:0007669"/>
    <property type="project" value="InterPro"/>
</dbReference>
<protein>
    <recommendedName>
        <fullName evidence="6 7">Small ribosomal subunit protein uS11</fullName>
    </recommendedName>
</protein>
<dbReference type="PROSITE" id="PS00054">
    <property type="entry name" value="RIBOSOMAL_S11"/>
    <property type="match status" value="1"/>
</dbReference>
<dbReference type="GO" id="GO:0005840">
    <property type="term" value="C:ribosome"/>
    <property type="evidence" value="ECO:0007669"/>
    <property type="project" value="UniProtKB-KW"/>
</dbReference>
<comment type="function">
    <text evidence="7">Located on the platform of the 30S subunit, it bridges several disparate RNA helices of the 16S rRNA. Forms part of the Shine-Dalgarno cleft in the 70S ribosome.</text>
</comment>
<evidence type="ECO:0000313" key="10">
    <source>
        <dbReference type="Proteomes" id="UP000231183"/>
    </source>
</evidence>
<dbReference type="InterPro" id="IPR018102">
    <property type="entry name" value="Ribosomal_uS11_CS"/>
</dbReference>
<dbReference type="HAMAP" id="MF_01310">
    <property type="entry name" value="Ribosomal_uS11"/>
    <property type="match status" value="1"/>
</dbReference>
<organism evidence="9 10">
    <name type="scientific">Candidatus Magasanikbacteria bacterium CG10_big_fil_rev_8_21_14_0_10_40_10</name>
    <dbReference type="NCBI Taxonomy" id="1974648"/>
    <lineage>
        <taxon>Bacteria</taxon>
        <taxon>Candidatus Magasanikiibacteriota</taxon>
    </lineage>
</organism>
<dbReference type="InterPro" id="IPR036967">
    <property type="entry name" value="Ribosomal_uS11_sf"/>
</dbReference>
<dbReference type="InterPro" id="IPR001971">
    <property type="entry name" value="Ribosomal_uS11"/>
</dbReference>
<dbReference type="PIRSF" id="PIRSF002131">
    <property type="entry name" value="Ribosomal_S11"/>
    <property type="match status" value="1"/>
</dbReference>
<name>A0A2M6W4U5_9BACT</name>
<dbReference type="InterPro" id="IPR019981">
    <property type="entry name" value="Ribosomal_uS11_bac-type"/>
</dbReference>
<keyword evidence="4 7" id="KW-0689">Ribosomal protein</keyword>
<evidence type="ECO:0000256" key="2">
    <source>
        <dbReference type="ARBA" id="ARBA00022730"/>
    </source>
</evidence>
<keyword evidence="5 7" id="KW-0687">Ribonucleoprotein</keyword>
<evidence type="ECO:0000256" key="7">
    <source>
        <dbReference type="HAMAP-Rule" id="MF_01310"/>
    </source>
</evidence>
<reference evidence="10" key="1">
    <citation type="submission" date="2017-09" db="EMBL/GenBank/DDBJ databases">
        <title>Depth-based differentiation of microbial function through sediment-hosted aquifers and enrichment of novel symbionts in the deep terrestrial subsurface.</title>
        <authorList>
            <person name="Probst A.J."/>
            <person name="Ladd B."/>
            <person name="Jarett J.K."/>
            <person name="Geller-Mcgrath D.E."/>
            <person name="Sieber C.M.K."/>
            <person name="Emerson J.B."/>
            <person name="Anantharaman K."/>
            <person name="Thomas B.C."/>
            <person name="Malmstrom R."/>
            <person name="Stieglmeier M."/>
            <person name="Klingl A."/>
            <person name="Woyke T."/>
            <person name="Ryan C.M."/>
            <person name="Banfield J.F."/>
        </authorList>
    </citation>
    <scope>NUCLEOTIDE SEQUENCE [LARGE SCALE GENOMIC DNA]</scope>
</reference>
<dbReference type="Gene3D" id="3.30.420.80">
    <property type="entry name" value="Ribosomal protein S11"/>
    <property type="match status" value="1"/>
</dbReference>
<dbReference type="Pfam" id="PF00411">
    <property type="entry name" value="Ribosomal_S11"/>
    <property type="match status" value="1"/>
</dbReference>